<dbReference type="Pfam" id="PF17759">
    <property type="entry name" value="tRNA_synthFbeta"/>
    <property type="match status" value="1"/>
</dbReference>
<dbReference type="AlphaFoldDB" id="A0A0G1VFN8"/>
<dbReference type="GO" id="GO:0005524">
    <property type="term" value="F:ATP binding"/>
    <property type="evidence" value="ECO:0007669"/>
    <property type="project" value="UniProtKB-KW"/>
</dbReference>
<dbReference type="Gene3D" id="3.50.40.10">
    <property type="entry name" value="Phenylalanyl-trna Synthetase, Chain B, domain 3"/>
    <property type="match status" value="1"/>
</dbReference>
<dbReference type="Proteomes" id="UP000034589">
    <property type="component" value="Unassembled WGS sequence"/>
</dbReference>
<evidence type="ECO:0000256" key="1">
    <source>
        <dbReference type="ARBA" id="ARBA00001946"/>
    </source>
</evidence>
<keyword evidence="3 12" id="KW-0436">Ligase</keyword>
<dbReference type="SUPFAM" id="SSF46955">
    <property type="entry name" value="Putative DNA-binding domain"/>
    <property type="match status" value="2"/>
</dbReference>
<dbReference type="SMART" id="SM00874">
    <property type="entry name" value="B5"/>
    <property type="match status" value="1"/>
</dbReference>
<evidence type="ECO:0000313" key="13">
    <source>
        <dbReference type="Proteomes" id="UP000034589"/>
    </source>
</evidence>
<dbReference type="InterPro" id="IPR009061">
    <property type="entry name" value="DNA-bd_dom_put_sf"/>
</dbReference>
<dbReference type="PANTHER" id="PTHR10947">
    <property type="entry name" value="PHENYLALANYL-TRNA SYNTHETASE BETA CHAIN AND LEUCINE-RICH REPEAT-CONTAINING PROTEIN 47"/>
    <property type="match status" value="1"/>
</dbReference>
<evidence type="ECO:0000256" key="5">
    <source>
        <dbReference type="ARBA" id="ARBA00022741"/>
    </source>
</evidence>
<dbReference type="PROSITE" id="PS51447">
    <property type="entry name" value="FDX_ACB"/>
    <property type="match status" value="1"/>
</dbReference>
<dbReference type="InterPro" id="IPR045060">
    <property type="entry name" value="Phe-tRNA-ligase_IIc_bsu"/>
</dbReference>
<accession>A0A0G1VFN8</accession>
<dbReference type="Gene3D" id="3.30.56.10">
    <property type="match status" value="2"/>
</dbReference>
<name>A0A0G1VFN8_9BACT</name>
<feature type="domain" description="B5" evidence="11">
    <location>
        <begin position="291"/>
        <end position="366"/>
    </location>
</feature>
<dbReference type="GO" id="GO:0000287">
    <property type="term" value="F:magnesium ion binding"/>
    <property type="evidence" value="ECO:0007669"/>
    <property type="project" value="InterPro"/>
</dbReference>
<gene>
    <name evidence="12" type="ORF">UY39_C0067G0003</name>
</gene>
<evidence type="ECO:0000256" key="2">
    <source>
        <dbReference type="ARBA" id="ARBA00012814"/>
    </source>
</evidence>
<proteinExistence type="predicted"/>
<dbReference type="Pfam" id="PF03483">
    <property type="entry name" value="B3_4"/>
    <property type="match status" value="1"/>
</dbReference>
<evidence type="ECO:0000259" key="10">
    <source>
        <dbReference type="PROSITE" id="PS51447"/>
    </source>
</evidence>
<dbReference type="SUPFAM" id="SSF56037">
    <property type="entry name" value="PheT/TilS domain"/>
    <property type="match status" value="1"/>
</dbReference>
<evidence type="ECO:0000256" key="9">
    <source>
        <dbReference type="ARBA" id="ARBA00023146"/>
    </source>
</evidence>
<sequence>MKISRDWLQTYFEEELPDASVLAEALTFHVFEIESVEGDVLDVKVTPNRGHDCLCHYGIAKELSAILNIPFVPKKHERSVDDMLAKKTDTISVTIDNSLCRRYIAGHLRGVKIGPSPEWLRKRLEAIGQKSINNVVDATNYVMFDIGQPLHAFDAGKLKKQEAYAISIRMARKGESMITLEDKEYAFSDAMMVITDAHADATIGIAGIKGGKTSGVDEKTKDIILEAANFDGISVRRAAQALKLRTDASERFQQVLSSNLAGYGMRAGIEIIQEIAGGELVGFADEYPEPEEERSVSVSIAQVNQTLGTSLSESDITRVFARLGFLYETRDGKISVQAPFERLDIVIPEDLIEEVGRIIGYDKVPSIELSVFPHKPETNKNFYRSERVREDLVSKGYDEVYTSVFADSGRRAVANKVGGEHPYLRESLVLGLEEALKKNIHRKDLLGISEVRIFEIGTIWPTPSRKSGHDGKEEIAVGIASEKEGVSEQLLKDMALTTLQGAGYENLPVSATERYQHFSKYPFIVRDIAMWIPGGTDENEVLNLIRKEAGKLLVREHLFDRFERESRVSLAFRLVFQSFDRTLTDEEANQRMRNIHSVLESKGFEIR</sequence>
<dbReference type="Gene3D" id="3.30.930.10">
    <property type="entry name" value="Bira Bifunctional Protein, Domain 2"/>
    <property type="match status" value="1"/>
</dbReference>
<dbReference type="InterPro" id="IPR005147">
    <property type="entry name" value="tRNA_synthase_B5-dom"/>
</dbReference>
<dbReference type="PATRIC" id="fig|1618675.3.peg.738"/>
<evidence type="ECO:0000256" key="4">
    <source>
        <dbReference type="ARBA" id="ARBA00022723"/>
    </source>
</evidence>
<evidence type="ECO:0000256" key="8">
    <source>
        <dbReference type="ARBA" id="ARBA00022917"/>
    </source>
</evidence>
<keyword evidence="5" id="KW-0547">Nucleotide-binding</keyword>
<dbReference type="GO" id="GO:0004826">
    <property type="term" value="F:phenylalanine-tRNA ligase activity"/>
    <property type="evidence" value="ECO:0007669"/>
    <property type="project" value="UniProtKB-EC"/>
</dbReference>
<dbReference type="InterPro" id="IPR036690">
    <property type="entry name" value="Fdx_antiC-bd_sf"/>
</dbReference>
<evidence type="ECO:0000256" key="6">
    <source>
        <dbReference type="ARBA" id="ARBA00022840"/>
    </source>
</evidence>
<evidence type="ECO:0000313" key="12">
    <source>
        <dbReference type="EMBL" id="KKW05276.1"/>
    </source>
</evidence>
<dbReference type="Pfam" id="PF03484">
    <property type="entry name" value="B5"/>
    <property type="match status" value="1"/>
</dbReference>
<dbReference type="InterPro" id="IPR020825">
    <property type="entry name" value="Phe-tRNA_synthase-like_B3/B4"/>
</dbReference>
<dbReference type="Pfam" id="PF03147">
    <property type="entry name" value="FDX-ACB"/>
    <property type="match status" value="1"/>
</dbReference>
<dbReference type="GO" id="GO:0006432">
    <property type="term" value="P:phenylalanyl-tRNA aminoacylation"/>
    <property type="evidence" value="ECO:0007669"/>
    <property type="project" value="InterPro"/>
</dbReference>
<dbReference type="SMART" id="SM00873">
    <property type="entry name" value="B3_4"/>
    <property type="match status" value="1"/>
</dbReference>
<evidence type="ECO:0000259" key="11">
    <source>
        <dbReference type="PROSITE" id="PS51483"/>
    </source>
</evidence>
<keyword evidence="7" id="KW-0460">Magnesium</keyword>
<dbReference type="SMART" id="SM00896">
    <property type="entry name" value="FDX-ACB"/>
    <property type="match status" value="1"/>
</dbReference>
<keyword evidence="8" id="KW-0648">Protein biosynthesis</keyword>
<dbReference type="InterPro" id="IPR005121">
    <property type="entry name" value="Fdx_antiC-bd"/>
</dbReference>
<reference evidence="12 13" key="1">
    <citation type="journal article" date="2015" name="Nature">
        <title>rRNA introns, odd ribosomes, and small enigmatic genomes across a large radiation of phyla.</title>
        <authorList>
            <person name="Brown C.T."/>
            <person name="Hug L.A."/>
            <person name="Thomas B.C."/>
            <person name="Sharon I."/>
            <person name="Castelle C.J."/>
            <person name="Singh A."/>
            <person name="Wilkins M.J."/>
            <person name="Williams K.H."/>
            <person name="Banfield J.F."/>
        </authorList>
    </citation>
    <scope>NUCLEOTIDE SEQUENCE [LARGE SCALE GENOMIC DNA]</scope>
</reference>
<dbReference type="GO" id="GO:0003723">
    <property type="term" value="F:RNA binding"/>
    <property type="evidence" value="ECO:0007669"/>
    <property type="project" value="InterPro"/>
</dbReference>
<keyword evidence="9" id="KW-0030">Aminoacyl-tRNA synthetase</keyword>
<dbReference type="EC" id="6.1.1.20" evidence="2"/>
<evidence type="ECO:0000256" key="7">
    <source>
        <dbReference type="ARBA" id="ARBA00022842"/>
    </source>
</evidence>
<dbReference type="GO" id="GO:0009328">
    <property type="term" value="C:phenylalanine-tRNA ligase complex"/>
    <property type="evidence" value="ECO:0007669"/>
    <property type="project" value="TreeGrafter"/>
</dbReference>
<dbReference type="Gene3D" id="3.30.70.380">
    <property type="entry name" value="Ferrodoxin-fold anticodon-binding domain"/>
    <property type="match status" value="1"/>
</dbReference>
<dbReference type="InterPro" id="IPR045864">
    <property type="entry name" value="aa-tRNA-synth_II/BPL/LPL"/>
</dbReference>
<comment type="cofactor">
    <cofactor evidence="1">
        <name>Mg(2+)</name>
        <dbReference type="ChEBI" id="CHEBI:18420"/>
    </cofactor>
</comment>
<organism evidence="12 13">
    <name type="scientific">Candidatus Kaiserbacteria bacterium GW2011_GWC2_49_12</name>
    <dbReference type="NCBI Taxonomy" id="1618675"/>
    <lineage>
        <taxon>Bacteria</taxon>
        <taxon>Candidatus Kaiseribacteriota</taxon>
    </lineage>
</organism>
<dbReference type="InterPro" id="IPR041616">
    <property type="entry name" value="PheRS_beta_core"/>
</dbReference>
<dbReference type="SUPFAM" id="SSF54991">
    <property type="entry name" value="Anticodon-binding domain of PheRS"/>
    <property type="match status" value="1"/>
</dbReference>
<dbReference type="SUPFAM" id="SSF55681">
    <property type="entry name" value="Class II aaRS and biotin synthetases"/>
    <property type="match status" value="1"/>
</dbReference>
<evidence type="ECO:0000256" key="3">
    <source>
        <dbReference type="ARBA" id="ARBA00022598"/>
    </source>
</evidence>
<dbReference type="EMBL" id="LCPV01000067">
    <property type="protein sequence ID" value="KKW05276.1"/>
    <property type="molecule type" value="Genomic_DNA"/>
</dbReference>
<dbReference type="PROSITE" id="PS51483">
    <property type="entry name" value="B5"/>
    <property type="match status" value="1"/>
</dbReference>
<keyword evidence="6" id="KW-0067">ATP-binding</keyword>
<dbReference type="InterPro" id="IPR005146">
    <property type="entry name" value="B3/B4_tRNA-bd"/>
</dbReference>
<feature type="domain" description="FDX-ACB" evidence="10">
    <location>
        <begin position="519"/>
        <end position="607"/>
    </location>
</feature>
<dbReference type="PANTHER" id="PTHR10947:SF0">
    <property type="entry name" value="PHENYLALANINE--TRNA LIGASE BETA SUBUNIT"/>
    <property type="match status" value="1"/>
</dbReference>
<keyword evidence="4" id="KW-0479">Metal-binding</keyword>
<protein>
    <recommendedName>
        <fullName evidence="2">phenylalanine--tRNA ligase</fullName>
        <ecNumber evidence="2">6.1.1.20</ecNumber>
    </recommendedName>
</protein>
<comment type="caution">
    <text evidence="12">The sequence shown here is derived from an EMBL/GenBank/DDBJ whole genome shotgun (WGS) entry which is preliminary data.</text>
</comment>